<dbReference type="OrthoDB" id="9950067at2759"/>
<feature type="repeat" description="TNFR-Cys" evidence="1">
    <location>
        <begin position="128"/>
        <end position="169"/>
    </location>
</feature>
<dbReference type="InterPro" id="IPR001368">
    <property type="entry name" value="TNFR/NGFR_Cys_rich_reg"/>
</dbReference>
<dbReference type="Proteomes" id="UP000515145">
    <property type="component" value="Chromosome 16"/>
</dbReference>
<dbReference type="PANTHER" id="PTHR46875:SF2">
    <property type="entry name" value="TUMOR NECROSIS FACTOR RECEPTOR SUPERFAMILY MEMBER 5-LIKE ISOFORM X1"/>
    <property type="match status" value="1"/>
</dbReference>
<dbReference type="GO" id="GO:0009897">
    <property type="term" value="C:external side of plasma membrane"/>
    <property type="evidence" value="ECO:0007669"/>
    <property type="project" value="TreeGrafter"/>
</dbReference>
<dbReference type="GO" id="GO:0035631">
    <property type="term" value="C:CD40 receptor complex"/>
    <property type="evidence" value="ECO:0007669"/>
    <property type="project" value="TreeGrafter"/>
</dbReference>
<keyword evidence="5" id="KW-0675">Receptor</keyword>
<feature type="disulfide bond" evidence="1">
    <location>
        <begin position="45"/>
        <end position="60"/>
    </location>
</feature>
<dbReference type="InterPro" id="IPR052135">
    <property type="entry name" value="TNFRSF5"/>
</dbReference>
<dbReference type="InParanoid" id="A0A6P7JTQ9"/>
<feature type="domain" description="TNFR-Cys" evidence="3">
    <location>
        <begin position="128"/>
        <end position="169"/>
    </location>
</feature>
<sequence length="313" mass="34282">MVDMSCTSEDKYKPEGHEGCCDRCPAGKFKQKDCDSTGQTVCVDCDKGTFLATKNHITKCNLCKSCSQANKQTPLTHCTATQNTVCQCLPGHYCNNDDCDHCQPVTRCLPGTGVKFQATRTNDTVCAPCEEGTYNNVTDSHSPCTAHTRCEDYGGVLKTQGTATTDTVCGQSLCSWILPAGLWAGFVLTVLLVIIFLIWRAKHRSCRTVKINSGVSVERVPSLPVTPPELPSHCQETCTIDVCKLPLFNEDDTPITCCIQDSLDSSLPLTTINKLKTSVSFVECDNRNGHPQPCPTNFLRSYSEPQEDEWCGT</sequence>
<protein>
    <submittedName>
        <fullName evidence="5">Tumor necrosis factor receptor superfamily member 5</fullName>
    </submittedName>
</protein>
<dbReference type="GO" id="GO:0006955">
    <property type="term" value="P:immune response"/>
    <property type="evidence" value="ECO:0007669"/>
    <property type="project" value="InterPro"/>
</dbReference>
<evidence type="ECO:0000313" key="4">
    <source>
        <dbReference type="Proteomes" id="UP000515145"/>
    </source>
</evidence>
<feature type="repeat" description="TNFR-Cys" evidence="1">
    <location>
        <begin position="87"/>
        <end position="126"/>
    </location>
</feature>
<name>A0A6P7JTQ9_9TELE</name>
<comment type="caution">
    <text evidence="1">Lacks conserved residue(s) required for the propagation of feature annotation.</text>
</comment>
<gene>
    <name evidence="5" type="primary">LOC114447934</name>
</gene>
<dbReference type="SMART" id="SM00208">
    <property type="entry name" value="TNFR"/>
    <property type="match status" value="4"/>
</dbReference>
<dbReference type="GO" id="GO:0004888">
    <property type="term" value="F:transmembrane signaling receptor activity"/>
    <property type="evidence" value="ECO:0007669"/>
    <property type="project" value="InterPro"/>
</dbReference>
<dbReference type="PROSITE" id="PS00652">
    <property type="entry name" value="TNFR_NGFR_1"/>
    <property type="match status" value="2"/>
</dbReference>
<keyword evidence="2" id="KW-0812">Transmembrane</keyword>
<evidence type="ECO:0000313" key="5">
    <source>
        <dbReference type="RefSeq" id="XP_028280293.1"/>
    </source>
</evidence>
<feature type="repeat" description="TNFR-Cys" evidence="1">
    <location>
        <begin position="44"/>
        <end position="86"/>
    </location>
</feature>
<keyword evidence="2" id="KW-0472">Membrane</keyword>
<proteinExistence type="predicted"/>
<evidence type="ECO:0000256" key="1">
    <source>
        <dbReference type="PROSITE-ProRule" id="PRU00206"/>
    </source>
</evidence>
<feature type="domain" description="TNFR-Cys" evidence="3">
    <location>
        <begin position="87"/>
        <end position="126"/>
    </location>
</feature>
<dbReference type="GO" id="GO:0006915">
    <property type="term" value="P:apoptotic process"/>
    <property type="evidence" value="ECO:0007669"/>
    <property type="project" value="InterPro"/>
</dbReference>
<dbReference type="PRINTS" id="PR01680">
    <property type="entry name" value="TNFACTORR6"/>
</dbReference>
<dbReference type="InterPro" id="IPR008063">
    <property type="entry name" value="Fas_rcpt"/>
</dbReference>
<dbReference type="SUPFAM" id="SSF57586">
    <property type="entry name" value="TNF receptor-like"/>
    <property type="match status" value="2"/>
</dbReference>
<evidence type="ECO:0000256" key="2">
    <source>
        <dbReference type="SAM" id="Phobius"/>
    </source>
</evidence>
<feature type="transmembrane region" description="Helical" evidence="2">
    <location>
        <begin position="176"/>
        <end position="199"/>
    </location>
</feature>
<dbReference type="RefSeq" id="XP_028280293.1">
    <property type="nucleotide sequence ID" value="XM_028424492.1"/>
</dbReference>
<keyword evidence="4" id="KW-1185">Reference proteome</keyword>
<feature type="disulfide bond" evidence="1">
    <location>
        <begin position="108"/>
        <end position="126"/>
    </location>
</feature>
<dbReference type="Pfam" id="PF00020">
    <property type="entry name" value="TNFR_c6"/>
    <property type="match status" value="3"/>
</dbReference>
<dbReference type="AlphaFoldDB" id="A0A6P7JTQ9"/>
<dbReference type="GeneID" id="114447934"/>
<dbReference type="PANTHER" id="PTHR46875">
    <property type="entry name" value="TUMOR NECROSIS FACTOR RECEPTOR SUPERFAMILY MEMBER 5"/>
    <property type="match status" value="1"/>
</dbReference>
<organism evidence="4 5">
    <name type="scientific">Parambassis ranga</name>
    <name type="common">Indian glassy fish</name>
    <dbReference type="NCBI Taxonomy" id="210632"/>
    <lineage>
        <taxon>Eukaryota</taxon>
        <taxon>Metazoa</taxon>
        <taxon>Chordata</taxon>
        <taxon>Craniata</taxon>
        <taxon>Vertebrata</taxon>
        <taxon>Euteleostomi</taxon>
        <taxon>Actinopterygii</taxon>
        <taxon>Neopterygii</taxon>
        <taxon>Teleostei</taxon>
        <taxon>Neoteleostei</taxon>
        <taxon>Acanthomorphata</taxon>
        <taxon>Ovalentaria</taxon>
        <taxon>Ambassidae</taxon>
        <taxon>Parambassis</taxon>
    </lineage>
</organism>
<evidence type="ECO:0000259" key="3">
    <source>
        <dbReference type="PROSITE" id="PS50050"/>
    </source>
</evidence>
<dbReference type="GO" id="GO:0002768">
    <property type="term" value="P:immune response-regulating cell surface receptor signaling pathway"/>
    <property type="evidence" value="ECO:0007669"/>
    <property type="project" value="TreeGrafter"/>
</dbReference>
<feature type="disulfide bond" evidence="1">
    <location>
        <begin position="129"/>
        <end position="144"/>
    </location>
</feature>
<dbReference type="Gene3D" id="2.10.50.10">
    <property type="entry name" value="Tumor Necrosis Factor Receptor, subunit A, domain 2"/>
    <property type="match status" value="3"/>
</dbReference>
<dbReference type="PROSITE" id="PS50050">
    <property type="entry name" value="TNFR_NGFR_2"/>
    <property type="match status" value="3"/>
</dbReference>
<keyword evidence="2" id="KW-1133">Transmembrane helix</keyword>
<reference evidence="5" key="1">
    <citation type="submission" date="2025-08" db="UniProtKB">
        <authorList>
            <consortium name="RefSeq"/>
        </authorList>
    </citation>
    <scope>IDENTIFICATION</scope>
</reference>
<keyword evidence="1" id="KW-1015">Disulfide bond</keyword>
<accession>A0A6P7JTQ9</accession>
<feature type="domain" description="TNFR-Cys" evidence="3">
    <location>
        <begin position="44"/>
        <end position="86"/>
    </location>
</feature>